<dbReference type="PROSITE" id="PS50043">
    <property type="entry name" value="HTH_LUXR_2"/>
    <property type="match status" value="1"/>
</dbReference>
<dbReference type="GO" id="GO:0006355">
    <property type="term" value="P:regulation of DNA-templated transcription"/>
    <property type="evidence" value="ECO:0007669"/>
    <property type="project" value="InterPro"/>
</dbReference>
<dbReference type="CDD" id="cd17535">
    <property type="entry name" value="REC_NarL-like"/>
    <property type="match status" value="1"/>
</dbReference>
<accession>A0A193C2Y3</accession>
<dbReference type="RefSeq" id="WP_037309211.1">
    <property type="nucleotide sequence ID" value="NZ_CP016174.1"/>
</dbReference>
<evidence type="ECO:0000259" key="7">
    <source>
        <dbReference type="PROSITE" id="PS50110"/>
    </source>
</evidence>
<evidence type="ECO:0000259" key="6">
    <source>
        <dbReference type="PROSITE" id="PS50043"/>
    </source>
</evidence>
<dbReference type="GO" id="GO:0000160">
    <property type="term" value="P:phosphorelay signal transduction system"/>
    <property type="evidence" value="ECO:0007669"/>
    <property type="project" value="InterPro"/>
</dbReference>
<dbReference type="InterPro" id="IPR039420">
    <property type="entry name" value="WalR-like"/>
</dbReference>
<dbReference type="STRING" id="31958.SD37_26600"/>
<dbReference type="SMART" id="SM00421">
    <property type="entry name" value="HTH_LUXR"/>
    <property type="match status" value="1"/>
</dbReference>
<keyword evidence="9" id="KW-1185">Reference proteome</keyword>
<dbReference type="InterPro" id="IPR011006">
    <property type="entry name" value="CheY-like_superfamily"/>
</dbReference>
<organism evidence="8 9">
    <name type="scientific">Amycolatopsis orientalis</name>
    <name type="common">Nocardia orientalis</name>
    <dbReference type="NCBI Taxonomy" id="31958"/>
    <lineage>
        <taxon>Bacteria</taxon>
        <taxon>Bacillati</taxon>
        <taxon>Actinomycetota</taxon>
        <taxon>Actinomycetes</taxon>
        <taxon>Pseudonocardiales</taxon>
        <taxon>Pseudonocardiaceae</taxon>
        <taxon>Amycolatopsis</taxon>
    </lineage>
</organism>
<dbReference type="InterPro" id="IPR058245">
    <property type="entry name" value="NreC/VraR/RcsB-like_REC"/>
</dbReference>
<dbReference type="KEGG" id="aori:SD37_26600"/>
<dbReference type="SUPFAM" id="SSF46894">
    <property type="entry name" value="C-terminal effector domain of the bipartite response regulators"/>
    <property type="match status" value="1"/>
</dbReference>
<dbReference type="CDD" id="cd06170">
    <property type="entry name" value="LuxR_C_like"/>
    <property type="match status" value="1"/>
</dbReference>
<dbReference type="Pfam" id="PF00196">
    <property type="entry name" value="GerE"/>
    <property type="match status" value="1"/>
</dbReference>
<dbReference type="InterPro" id="IPR001789">
    <property type="entry name" value="Sig_transdc_resp-reg_receiver"/>
</dbReference>
<dbReference type="GO" id="GO:0003677">
    <property type="term" value="F:DNA binding"/>
    <property type="evidence" value="ECO:0007669"/>
    <property type="project" value="UniProtKB-KW"/>
</dbReference>
<gene>
    <name evidence="8" type="ORF">SD37_26600</name>
</gene>
<dbReference type="PROSITE" id="PS50110">
    <property type="entry name" value="RESPONSE_REGULATORY"/>
    <property type="match status" value="1"/>
</dbReference>
<evidence type="ECO:0000256" key="3">
    <source>
        <dbReference type="ARBA" id="ARBA00023125"/>
    </source>
</evidence>
<keyword evidence="4" id="KW-0804">Transcription</keyword>
<dbReference type="Gene3D" id="3.40.50.2300">
    <property type="match status" value="1"/>
</dbReference>
<dbReference type="PANTHER" id="PTHR43214">
    <property type="entry name" value="TWO-COMPONENT RESPONSE REGULATOR"/>
    <property type="match status" value="1"/>
</dbReference>
<evidence type="ECO:0000256" key="4">
    <source>
        <dbReference type="ARBA" id="ARBA00023163"/>
    </source>
</evidence>
<evidence type="ECO:0000313" key="8">
    <source>
        <dbReference type="EMBL" id="ANN18842.1"/>
    </source>
</evidence>
<dbReference type="PRINTS" id="PR00038">
    <property type="entry name" value="HTHLUXR"/>
</dbReference>
<evidence type="ECO:0000313" key="9">
    <source>
        <dbReference type="Proteomes" id="UP000093695"/>
    </source>
</evidence>
<feature type="domain" description="Response regulatory" evidence="7">
    <location>
        <begin position="4"/>
        <end position="119"/>
    </location>
</feature>
<dbReference type="SMART" id="SM00448">
    <property type="entry name" value="REC"/>
    <property type="match status" value="1"/>
</dbReference>
<proteinExistence type="predicted"/>
<protein>
    <submittedName>
        <fullName evidence="8">DNA-binding response regulator</fullName>
    </submittedName>
</protein>
<dbReference type="eggNOG" id="COG2197">
    <property type="taxonomic scope" value="Bacteria"/>
</dbReference>
<dbReference type="AlphaFoldDB" id="A0A193C2Y3"/>
<feature type="domain" description="HTH luxR-type" evidence="6">
    <location>
        <begin position="147"/>
        <end position="212"/>
    </location>
</feature>
<dbReference type="Pfam" id="PF00072">
    <property type="entry name" value="Response_reg"/>
    <property type="match status" value="1"/>
</dbReference>
<dbReference type="SUPFAM" id="SSF52172">
    <property type="entry name" value="CheY-like"/>
    <property type="match status" value="1"/>
</dbReference>
<reference evidence="8 9" key="1">
    <citation type="journal article" date="2015" name="Genome Announc.">
        <title>Draft Genome Sequence of Norvancomycin-Producing Strain Amycolatopsis orientalis CPCC200066.</title>
        <authorList>
            <person name="Lei X."/>
            <person name="Yuan F."/>
            <person name="Shi Y."/>
            <person name="Li X."/>
            <person name="Wang L."/>
            <person name="Hong B."/>
        </authorList>
    </citation>
    <scope>NUCLEOTIDE SEQUENCE [LARGE SCALE GENOMIC DNA]</scope>
    <source>
        <strain evidence="8 9">B-37</strain>
    </source>
</reference>
<dbReference type="Proteomes" id="UP000093695">
    <property type="component" value="Chromosome"/>
</dbReference>
<dbReference type="EMBL" id="CP016174">
    <property type="protein sequence ID" value="ANN18842.1"/>
    <property type="molecule type" value="Genomic_DNA"/>
</dbReference>
<keyword evidence="1 5" id="KW-0597">Phosphoprotein</keyword>
<dbReference type="InterPro" id="IPR016032">
    <property type="entry name" value="Sig_transdc_resp-reg_C-effctor"/>
</dbReference>
<name>A0A193C2Y3_AMYOR</name>
<feature type="modified residue" description="4-aspartylphosphate" evidence="5">
    <location>
        <position position="55"/>
    </location>
</feature>
<dbReference type="PANTHER" id="PTHR43214:SF24">
    <property type="entry name" value="TRANSCRIPTIONAL REGULATORY PROTEIN NARL-RELATED"/>
    <property type="match status" value="1"/>
</dbReference>
<dbReference type="InterPro" id="IPR000792">
    <property type="entry name" value="Tscrpt_reg_LuxR_C"/>
</dbReference>
<sequence length="212" mass="22227">MTIRVLVADDYGAIRAGLAMILNDADGIEVIGEAADGGAAIAQAKALNPDVVLMDLRMPGIDGITATRRIVEEGLAQVLVLTTFDLDEDVYNALRAGAAGYLLKSVDAPKLVDAVRVVATGEGVLSPKIARKLISTFASIAPPAPTPAVNLDELTEREREVFDCLGEGLSNAQIAGRLFIAETTVKTHVSKVLGKLGLRSRVQAAIVAQEPT</sequence>
<evidence type="ECO:0000256" key="1">
    <source>
        <dbReference type="ARBA" id="ARBA00022553"/>
    </source>
</evidence>
<keyword evidence="3 8" id="KW-0238">DNA-binding</keyword>
<evidence type="ECO:0000256" key="2">
    <source>
        <dbReference type="ARBA" id="ARBA00023015"/>
    </source>
</evidence>
<keyword evidence="2" id="KW-0805">Transcription regulation</keyword>
<evidence type="ECO:0000256" key="5">
    <source>
        <dbReference type="PROSITE-ProRule" id="PRU00169"/>
    </source>
</evidence>